<dbReference type="InterPro" id="IPR028349">
    <property type="entry name" value="PafC-like"/>
</dbReference>
<evidence type="ECO:0000259" key="2">
    <source>
        <dbReference type="Pfam" id="PF13280"/>
    </source>
</evidence>
<reference evidence="4 5" key="1">
    <citation type="submission" date="2014-08" db="EMBL/GenBank/DDBJ databases">
        <title>Clostridium innocuum, an unnegligible vancomycin-resistant pathogen causing extra-intestinal infections.</title>
        <authorList>
            <person name="Feng Y."/>
            <person name="Chiu C.-H."/>
        </authorList>
    </citation>
    <scope>NUCLEOTIDE SEQUENCE [LARGE SCALE GENOMIC DNA]</scope>
    <source>
        <strain evidence="4 5">AN88</strain>
    </source>
</reference>
<gene>
    <name evidence="4" type="ORF">CIAN88_20340</name>
</gene>
<name>A0A099I2N1_CLOIN</name>
<comment type="caution">
    <text evidence="4">The sequence shown here is derived from an EMBL/GenBank/DDBJ whole genome shotgun (WGS) entry which is preliminary data.</text>
</comment>
<evidence type="ECO:0000259" key="1">
    <source>
        <dbReference type="Pfam" id="PF08279"/>
    </source>
</evidence>
<proteinExistence type="predicted"/>
<evidence type="ECO:0000313" key="5">
    <source>
        <dbReference type="Proteomes" id="UP000030008"/>
    </source>
</evidence>
<sequence length="301" mass="34817">MKADRLYGITLYLLNHKRASGRCLADTFEVSLRCIQRDMDTLSMAGVPIIAYSGVNGGYELQEGYKLPAALVKEQDHAIIAASLDSMESAGLHKEVQTAKLLFPKHEEDTLGVQLDFSVANETSIEQRRLLQSVIAARHSVTFQYTDAQGKQTKRFCEAVAMIFRWYAWYLVGWDLDKQAYRMYKLVRMEQLQEAEHTIRKHPCLREILKQLDETDTQVIWTIKLHCQPEARGRVLEYFQGTIMEVYADTSFLYCMQVPKQEHFWYASLLGMGNTVRVLEPEELVERIKADCRAMLKQYEK</sequence>
<feature type="domain" description="WYL" evidence="2">
    <location>
        <begin position="130"/>
        <end position="193"/>
    </location>
</feature>
<dbReference type="InterPro" id="IPR057727">
    <property type="entry name" value="WCX_dom"/>
</dbReference>
<dbReference type="InterPro" id="IPR026881">
    <property type="entry name" value="WYL_dom"/>
</dbReference>
<evidence type="ECO:0000313" key="4">
    <source>
        <dbReference type="EMBL" id="KGJ51512.1"/>
    </source>
</evidence>
<feature type="domain" description="WCX" evidence="3">
    <location>
        <begin position="222"/>
        <end position="296"/>
    </location>
</feature>
<accession>A0A099I2N1</accession>
<dbReference type="Pfam" id="PF13280">
    <property type="entry name" value="WYL"/>
    <property type="match status" value="1"/>
</dbReference>
<dbReference type="PANTHER" id="PTHR34580:SF1">
    <property type="entry name" value="PROTEIN PAFC"/>
    <property type="match status" value="1"/>
</dbReference>
<dbReference type="InterPro" id="IPR036390">
    <property type="entry name" value="WH_DNA-bd_sf"/>
</dbReference>
<dbReference type="Pfam" id="PF08279">
    <property type="entry name" value="HTH_11"/>
    <property type="match status" value="1"/>
</dbReference>
<dbReference type="Pfam" id="PF25583">
    <property type="entry name" value="WCX"/>
    <property type="match status" value="1"/>
</dbReference>
<dbReference type="EMBL" id="JQIF01000110">
    <property type="protein sequence ID" value="KGJ51512.1"/>
    <property type="molecule type" value="Genomic_DNA"/>
</dbReference>
<dbReference type="RefSeq" id="WP_044907815.1">
    <property type="nucleotide sequence ID" value="NZ_JQIF01000110.1"/>
</dbReference>
<dbReference type="SUPFAM" id="SSF46785">
    <property type="entry name" value="Winged helix' DNA-binding domain"/>
    <property type="match status" value="1"/>
</dbReference>
<dbReference type="Proteomes" id="UP000030008">
    <property type="component" value="Unassembled WGS sequence"/>
</dbReference>
<dbReference type="PANTHER" id="PTHR34580">
    <property type="match status" value="1"/>
</dbReference>
<feature type="domain" description="Helix-turn-helix type 11" evidence="1">
    <location>
        <begin position="11"/>
        <end position="59"/>
    </location>
</feature>
<organism evidence="4 5">
    <name type="scientific">Clostridium innocuum</name>
    <dbReference type="NCBI Taxonomy" id="1522"/>
    <lineage>
        <taxon>Bacteria</taxon>
        <taxon>Bacillati</taxon>
        <taxon>Bacillota</taxon>
        <taxon>Clostridia</taxon>
        <taxon>Eubacteriales</taxon>
        <taxon>Clostridiaceae</taxon>
        <taxon>Clostridium</taxon>
    </lineage>
</organism>
<dbReference type="Gene3D" id="1.10.10.10">
    <property type="entry name" value="Winged helix-like DNA-binding domain superfamily/Winged helix DNA-binding domain"/>
    <property type="match status" value="1"/>
</dbReference>
<dbReference type="PROSITE" id="PS52050">
    <property type="entry name" value="WYL"/>
    <property type="match status" value="1"/>
</dbReference>
<protein>
    <submittedName>
        <fullName evidence="4">Transcriptional regulator</fullName>
    </submittedName>
</protein>
<evidence type="ECO:0000259" key="3">
    <source>
        <dbReference type="Pfam" id="PF25583"/>
    </source>
</evidence>
<dbReference type="AlphaFoldDB" id="A0A099I2N1"/>
<dbReference type="InterPro" id="IPR051534">
    <property type="entry name" value="CBASS_pafABC_assoc_protein"/>
</dbReference>
<dbReference type="InterPro" id="IPR013196">
    <property type="entry name" value="HTH_11"/>
</dbReference>
<dbReference type="PIRSF" id="PIRSF016838">
    <property type="entry name" value="PafC"/>
    <property type="match status" value="1"/>
</dbReference>
<dbReference type="InterPro" id="IPR036388">
    <property type="entry name" value="WH-like_DNA-bd_sf"/>
</dbReference>